<evidence type="ECO:0000313" key="10">
    <source>
        <dbReference type="EMBL" id="KNC22973.1"/>
    </source>
</evidence>
<dbReference type="Pfam" id="PF21289">
    <property type="entry name" value="EDC4_C"/>
    <property type="match status" value="1"/>
</dbReference>
<dbReference type="EMBL" id="JRES01000096">
    <property type="protein sequence ID" value="KNC34134.1"/>
    <property type="molecule type" value="Genomic_DNA"/>
</dbReference>
<dbReference type="GO" id="GO:0031087">
    <property type="term" value="P:deadenylation-independent decapping of nuclear-transcribed mRNA"/>
    <property type="evidence" value="ECO:0007669"/>
    <property type="project" value="InterPro"/>
</dbReference>
<dbReference type="InterPro" id="IPR036322">
    <property type="entry name" value="WD40_repeat_dom_sf"/>
</dbReference>
<dbReference type="InterPro" id="IPR032401">
    <property type="entry name" value="EDC4_WD40"/>
</dbReference>
<evidence type="ECO:0000256" key="5">
    <source>
        <dbReference type="ARBA" id="ARBA00022737"/>
    </source>
</evidence>
<comment type="subcellular location">
    <subcellularLocation>
        <location evidence="1">Cytoplasm</location>
        <location evidence="1">P-body</location>
    </subcellularLocation>
</comment>
<accession>A0A0L0CRS5</accession>
<organism evidence="11 12">
    <name type="scientific">Lucilia cuprina</name>
    <name type="common">Green bottle fly</name>
    <name type="synonym">Australian sheep blowfly</name>
    <dbReference type="NCBI Taxonomy" id="7375"/>
    <lineage>
        <taxon>Eukaryota</taxon>
        <taxon>Metazoa</taxon>
        <taxon>Ecdysozoa</taxon>
        <taxon>Arthropoda</taxon>
        <taxon>Hexapoda</taxon>
        <taxon>Insecta</taxon>
        <taxon>Pterygota</taxon>
        <taxon>Neoptera</taxon>
        <taxon>Endopterygota</taxon>
        <taxon>Diptera</taxon>
        <taxon>Brachycera</taxon>
        <taxon>Muscomorpha</taxon>
        <taxon>Oestroidea</taxon>
        <taxon>Calliphoridae</taxon>
        <taxon>Luciliinae</taxon>
        <taxon>Lucilia</taxon>
    </lineage>
</organism>
<feature type="region of interest" description="Disordered" evidence="7">
    <location>
        <begin position="692"/>
        <end position="737"/>
    </location>
</feature>
<dbReference type="InterPro" id="IPR045152">
    <property type="entry name" value="EDC4-like"/>
</dbReference>
<comment type="caution">
    <text evidence="11">The sequence shown here is derived from an EMBL/GenBank/DDBJ whole genome shotgun (WGS) entry which is preliminary data.</text>
</comment>
<keyword evidence="4" id="KW-0853">WD repeat</keyword>
<feature type="compositionally biased region" description="Low complexity" evidence="7">
    <location>
        <begin position="848"/>
        <end position="860"/>
    </location>
</feature>
<feature type="compositionally biased region" description="Low complexity" evidence="7">
    <location>
        <begin position="931"/>
        <end position="947"/>
    </location>
</feature>
<evidence type="ECO:0000256" key="7">
    <source>
        <dbReference type="SAM" id="MobiDB-lite"/>
    </source>
</evidence>
<dbReference type="Pfam" id="PF16529">
    <property type="entry name" value="Ge1_WD40"/>
    <property type="match status" value="1"/>
</dbReference>
<protein>
    <submittedName>
        <fullName evidence="11">Putative enhancer of mRNA-decapping protein 4</fullName>
    </submittedName>
</protein>
<dbReference type="Proteomes" id="UP000037069">
    <property type="component" value="Unassembled WGS sequence"/>
</dbReference>
<evidence type="ECO:0000256" key="2">
    <source>
        <dbReference type="ARBA" id="ARBA00009639"/>
    </source>
</evidence>
<dbReference type="OrthoDB" id="21128at2759"/>
<dbReference type="PANTHER" id="PTHR15598">
    <property type="entry name" value="ENHANCER OF MRNA-DECAPPING PROTEIN 4"/>
    <property type="match status" value="1"/>
</dbReference>
<dbReference type="InterPro" id="IPR049404">
    <property type="entry name" value="EDC4_C"/>
</dbReference>
<evidence type="ECO:0000256" key="3">
    <source>
        <dbReference type="ARBA" id="ARBA00022490"/>
    </source>
</evidence>
<dbReference type="InterPro" id="IPR044938">
    <property type="entry name" value="EDC4_C_sf"/>
</dbReference>
<dbReference type="InterPro" id="IPR015943">
    <property type="entry name" value="WD40/YVTN_repeat-like_dom_sf"/>
</dbReference>
<feature type="compositionally biased region" description="Low complexity" evidence="7">
    <location>
        <begin position="578"/>
        <end position="591"/>
    </location>
</feature>
<evidence type="ECO:0000256" key="1">
    <source>
        <dbReference type="ARBA" id="ARBA00004201"/>
    </source>
</evidence>
<keyword evidence="3" id="KW-0963">Cytoplasm</keyword>
<feature type="region of interest" description="Disordered" evidence="7">
    <location>
        <begin position="802"/>
        <end position="822"/>
    </location>
</feature>
<dbReference type="Gene3D" id="2.130.10.10">
    <property type="entry name" value="YVTN repeat-like/Quinoprotein amine dehydrogenase"/>
    <property type="match status" value="1"/>
</dbReference>
<dbReference type="Gene3D" id="6.10.140.270">
    <property type="match status" value="1"/>
</dbReference>
<dbReference type="OMA" id="TREHMGT"/>
<dbReference type="GO" id="GO:0000932">
    <property type="term" value="C:P-body"/>
    <property type="evidence" value="ECO:0007669"/>
    <property type="project" value="UniProtKB-SubCell"/>
</dbReference>
<evidence type="ECO:0000259" key="9">
    <source>
        <dbReference type="Pfam" id="PF21289"/>
    </source>
</evidence>
<evidence type="ECO:0000259" key="8">
    <source>
        <dbReference type="Pfam" id="PF16529"/>
    </source>
</evidence>
<dbReference type="InterPro" id="IPR001680">
    <property type="entry name" value="WD40_rpt"/>
</dbReference>
<feature type="domain" description="Enhancer of mRNA-decapping protein 4 WD40 repeat region" evidence="8">
    <location>
        <begin position="134"/>
        <end position="456"/>
    </location>
</feature>
<sequence>MLVALLTVDAVLKKSLLRSFQRRGNSLEISQASIADPSTILTTNLHPQLCPFKKPKVKVSFRLFNKQTMSTIGQQIPTAGVVPLSSNTMAENTDNIINNNTKIISFKSGDKQCCQEIKSKHVKIIANPGTHDHGSSKVKLKNIVDYIWEVKNYPGHLIAVHIDEKYIAYAINVNNKVSRMEGMVRVVNTAKGLRALIKGMSGEVLDLQFAHIEKEHILASIDANSLYVHRIVLQEGTLVCNLILKIEDPLTNYSPKYDKISWCPFIELPGEDDEDSQLIVWARGSLFQCFNVNIVVADQGMGKCQASDIKSGYLRHYDETKTITWVALSPDGSTLGVGSTDGVIRFYQVYIHDKDPRCLHEWKPYNDKPVSSFFFLDNLTKNNSDTYWKFAITGADNNTEFKVWDCGTWNCLQTINFSCSIEKPLRFIAELDRTSSYLVVSSLETRTCYVMQIINTSSCYPAIKEETSDSEEVVNKDNSGSSVASGSTSQMTTPAVVYIKSISEFPLSSGILSFSIVDAAVRRYKCSNDNYMCEELDDYDEETSSIYCVVVHMYIVQAKSMQECHILYQPSVPENSDVKSTMSSSDTSAVSRNNISNKVLESNASENNERTDDDDDVEVIRNESEVEELTRNIPLIKDEFSGNKQNALELLLDIASSSNVSSTANIASSSAGSTVVAVAAAAAAAPSVIATENKADSRNPSPKVSTSNKNYPQLNLMTPDAFTSTSSSNNERKTPENVSSEVLNTILMLAGVAGQNAAPVKPENINLLNLVNNKIIEDKEQQKMQLKHHNLESQKNFMAIDRNPGRNIGENLASGGSSPSREVQEIMSLQEYDKSSYSGDELLEENNENATETDATGTEDINVTASDPTNTKLAQTNAATTNWPKVPDVPKVSNNKHSAELQNAANLISQAVNASSMSNLSNSHLAPTLGNTSNNSSNNNNNNNIAANNMNNVANDLSDINGKMSELIDLVKMQSIQINSLQNEVSELKKANGNFKPKNMSEFGYKLEMQLSKLMEKYLIRYETEHNRKLSTFLAGKDVQNRELRDSIMQIMNQYVLTQFGEMVSKVMTLEIQRQLGPMLAAKLDNMQQQIQLNVAQKLSAFDLMIKENIAQACKSKTIIDTFGKSVLVGVQGSLQAAFVESMSSTLIPAYEKSSQNMFKQLHEAFSVGIKEFMEQFDNYLQQLQPMHDSTEEILNKFSGFRQHLDSILTKHRNGVQDVMLETRKDIKGLELLLSRQIQETIRSEVRKSFENQVAAIRSQANTPAPMYGAKDTIRHLLLQGQINKAFHQALLANDLSLVEFTLKSADHNAVFTPDCCLEQKVLLSLIQQISADMSDHNELKQNYLAEALLAINPMDPITREHAPKVLQELFRNCQMFLINYPKSSQCSNVRMLMKAVQAYKDQF</sequence>
<keyword evidence="12" id="KW-1185">Reference proteome</keyword>
<keyword evidence="5" id="KW-0677">Repeat</keyword>
<feature type="region of interest" description="Disordered" evidence="7">
    <location>
        <begin position="928"/>
        <end position="947"/>
    </location>
</feature>
<name>A0A0L0CRS5_LUCCU</name>
<feature type="domain" description="Enhancer of mRNA-decapping protein 4 C-terminal" evidence="9">
    <location>
        <begin position="1274"/>
        <end position="1393"/>
    </location>
</feature>
<dbReference type="FunFam" id="1.10.220.100:FF:000001">
    <property type="entry name" value="Enhancer of mRNA-decapping protein 4"/>
    <property type="match status" value="1"/>
</dbReference>
<keyword evidence="6" id="KW-0175">Coiled coil</keyword>
<reference evidence="11 12" key="1">
    <citation type="journal article" date="2015" name="Nat. Commun.">
        <title>Lucilia cuprina genome unlocks parasitic fly biology to underpin future interventions.</title>
        <authorList>
            <person name="Anstead C.A."/>
            <person name="Korhonen P.K."/>
            <person name="Young N.D."/>
            <person name="Hall R.S."/>
            <person name="Jex A.R."/>
            <person name="Murali S.C."/>
            <person name="Hughes D.S."/>
            <person name="Lee S.F."/>
            <person name="Perry T."/>
            <person name="Stroehlein A.J."/>
            <person name="Ansell B.R."/>
            <person name="Breugelmans B."/>
            <person name="Hofmann A."/>
            <person name="Qu J."/>
            <person name="Dugan S."/>
            <person name="Lee S.L."/>
            <person name="Chao H."/>
            <person name="Dinh H."/>
            <person name="Han Y."/>
            <person name="Doddapaneni H.V."/>
            <person name="Worley K.C."/>
            <person name="Muzny D.M."/>
            <person name="Ioannidis P."/>
            <person name="Waterhouse R.M."/>
            <person name="Zdobnov E.M."/>
            <person name="James P.J."/>
            <person name="Bagnall N.H."/>
            <person name="Kotze A.C."/>
            <person name="Gibbs R.A."/>
            <person name="Richards S."/>
            <person name="Batterham P."/>
            <person name="Gasser R.B."/>
        </authorList>
    </citation>
    <scope>NUCLEOTIDE SEQUENCE [LARGE SCALE GENOMIC DNA]</scope>
    <source>
        <strain evidence="11 12">LS</strain>
        <tissue evidence="11">Full body</tissue>
    </source>
</reference>
<evidence type="ECO:0000256" key="6">
    <source>
        <dbReference type="ARBA" id="ARBA00023054"/>
    </source>
</evidence>
<evidence type="ECO:0000313" key="11">
    <source>
        <dbReference type="EMBL" id="KNC34134.1"/>
    </source>
</evidence>
<feature type="compositionally biased region" description="Polar residues" evidence="7">
    <location>
        <begin position="698"/>
        <end position="729"/>
    </location>
</feature>
<evidence type="ECO:0000313" key="12">
    <source>
        <dbReference type="Proteomes" id="UP000037069"/>
    </source>
</evidence>
<dbReference type="FunFam" id="2.130.10.10:FF:001414">
    <property type="entry name" value="Enhancer of mRNA-decapping protein 4 homolog"/>
    <property type="match status" value="1"/>
</dbReference>
<dbReference type="SMART" id="SM00320">
    <property type="entry name" value="WD40"/>
    <property type="match status" value="2"/>
</dbReference>
<feature type="region of interest" description="Disordered" evidence="7">
    <location>
        <begin position="844"/>
        <end position="867"/>
    </location>
</feature>
<dbReference type="EMBL" id="JRES01001427">
    <property type="protein sequence ID" value="KNC22973.1"/>
    <property type="molecule type" value="Genomic_DNA"/>
</dbReference>
<gene>
    <name evidence="10" type="ORF">FF38_03586</name>
    <name evidence="11" type="ORF">FF38_08305</name>
</gene>
<dbReference type="Gene3D" id="1.10.220.100">
    <property type="entry name" value="conserved c-terminal region of ge- 1"/>
    <property type="match status" value="1"/>
</dbReference>
<feature type="compositionally biased region" description="Polar residues" evidence="7">
    <location>
        <begin position="592"/>
        <end position="606"/>
    </location>
</feature>
<comment type="similarity">
    <text evidence="2">Belongs to the WD repeat EDC4 family.</text>
</comment>
<proteinExistence type="inferred from homology"/>
<dbReference type="SUPFAM" id="SSF50978">
    <property type="entry name" value="WD40 repeat-like"/>
    <property type="match status" value="1"/>
</dbReference>
<dbReference type="STRING" id="7375.A0A0L0CRS5"/>
<feature type="region of interest" description="Disordered" evidence="7">
    <location>
        <begin position="575"/>
        <end position="616"/>
    </location>
</feature>
<dbReference type="PANTHER" id="PTHR15598:SF5">
    <property type="entry name" value="ENHANCER OF MRNA-DECAPPING PROTEIN 4"/>
    <property type="match status" value="1"/>
</dbReference>
<evidence type="ECO:0000256" key="4">
    <source>
        <dbReference type="ARBA" id="ARBA00022574"/>
    </source>
</evidence>